<sequence length="215" mass="24596">MYSLTGIQALDTLINPINKGNIIEIYGDWRIALSISHMTMASLTRYGKVGVVYIQDFGNLDPYFVRKMIKIFGGNFDNIYISRAFRRYDIPELIKSIEGINNLILIDPYLFSPVSPLNYNLLTPITGAIKEISSKGITAIIFNRETSLGKFLPEGGKFHHHILHAIIKVLPYRNGIEAILIKHYAKLTPRISYISYKELGDERLWVGQHLLQEWL</sequence>
<dbReference type="Proteomes" id="UP000010469">
    <property type="component" value="Chromosome"/>
</dbReference>
<dbReference type="AlphaFoldDB" id="L0ACF3"/>
<accession>L0ACF3</accession>
<reference evidence="2" key="1">
    <citation type="submission" date="2012-03" db="EMBL/GenBank/DDBJ databases">
        <title>Complete genome of Caldisphaera lagunensis DSM 15908.</title>
        <authorList>
            <person name="Lucas S."/>
            <person name="Copeland A."/>
            <person name="Lapidus A."/>
            <person name="Glavina del Rio T."/>
            <person name="Dalin E."/>
            <person name="Tice H."/>
            <person name="Bruce D."/>
            <person name="Goodwin L."/>
            <person name="Pitluck S."/>
            <person name="Peters L."/>
            <person name="Mikhailova N."/>
            <person name="Teshima H."/>
            <person name="Kyrpides N."/>
            <person name="Mavromatis K."/>
            <person name="Ivanova N."/>
            <person name="Brettin T."/>
            <person name="Detter J.C."/>
            <person name="Han C."/>
            <person name="Larimer F."/>
            <person name="Land M."/>
            <person name="Hauser L."/>
            <person name="Markowitz V."/>
            <person name="Cheng J.-F."/>
            <person name="Hugenholtz P."/>
            <person name="Woyke T."/>
            <person name="Wu D."/>
            <person name="Spring S."/>
            <person name="Schroeder M."/>
            <person name="Brambilla E."/>
            <person name="Klenk H.-P."/>
            <person name="Eisen J.A."/>
        </authorList>
    </citation>
    <scope>NUCLEOTIDE SEQUENCE [LARGE SCALE GENOMIC DNA]</scope>
    <source>
        <strain evidence="2">DSM 15908 / JCM 11604 / IC-154</strain>
    </source>
</reference>
<evidence type="ECO:0008006" key="3">
    <source>
        <dbReference type="Google" id="ProtNLM"/>
    </source>
</evidence>
<organism evidence="1 2">
    <name type="scientific">Caldisphaera lagunensis (strain DSM 15908 / JCM 11604 / ANMR 0165 / IC-154)</name>
    <dbReference type="NCBI Taxonomy" id="1056495"/>
    <lineage>
        <taxon>Archaea</taxon>
        <taxon>Thermoproteota</taxon>
        <taxon>Thermoprotei</taxon>
        <taxon>Acidilobales</taxon>
        <taxon>Caldisphaeraceae</taxon>
        <taxon>Caldisphaera</taxon>
    </lineage>
</organism>
<dbReference type="eggNOG" id="arCOG04294">
    <property type="taxonomic scope" value="Archaea"/>
</dbReference>
<dbReference type="SUPFAM" id="SSF52540">
    <property type="entry name" value="P-loop containing nucleoside triphosphate hydrolases"/>
    <property type="match status" value="1"/>
</dbReference>
<dbReference type="HOGENOM" id="CLU_1275387_0_0_2"/>
<dbReference type="InParanoid" id="L0ACF3"/>
<protein>
    <recommendedName>
        <fullName evidence="3">RecA-superfamily ATPase possibly involved in signal transduction</fullName>
    </recommendedName>
</protein>
<dbReference type="Gene3D" id="3.40.50.300">
    <property type="entry name" value="P-loop containing nucleotide triphosphate hydrolases"/>
    <property type="match status" value="1"/>
</dbReference>
<dbReference type="STRING" id="1056495.Calag_1095"/>
<name>L0ACF3_CALLD</name>
<dbReference type="OrthoDB" id="18294at2157"/>
<dbReference type="RefSeq" id="WP_015232714.1">
    <property type="nucleotide sequence ID" value="NC_019791.1"/>
</dbReference>
<dbReference type="KEGG" id="clg:Calag_1095"/>
<evidence type="ECO:0000313" key="2">
    <source>
        <dbReference type="Proteomes" id="UP000010469"/>
    </source>
</evidence>
<dbReference type="GeneID" id="14212355"/>
<proteinExistence type="predicted"/>
<dbReference type="InterPro" id="IPR027417">
    <property type="entry name" value="P-loop_NTPase"/>
</dbReference>
<dbReference type="EMBL" id="CP003378">
    <property type="protein sequence ID" value="AFZ70817.1"/>
    <property type="molecule type" value="Genomic_DNA"/>
</dbReference>
<keyword evidence="2" id="KW-1185">Reference proteome</keyword>
<evidence type="ECO:0000313" key="1">
    <source>
        <dbReference type="EMBL" id="AFZ70817.1"/>
    </source>
</evidence>
<gene>
    <name evidence="1" type="ordered locus">Calag_1095</name>
</gene>